<dbReference type="PATRIC" id="fig|362787.3.peg.1431"/>
<dbReference type="Proteomes" id="UP000031465">
    <property type="component" value="Unassembled WGS sequence"/>
</dbReference>
<comment type="caution">
    <text evidence="1">The sequence shown here is derived from an EMBL/GenBank/DDBJ whole genome shotgun (WGS) entry which is preliminary data.</text>
</comment>
<name>A0A0C1JJA0_9BACT</name>
<proteinExistence type="predicted"/>
<protein>
    <recommendedName>
        <fullName evidence="3">Transposase</fullName>
    </recommendedName>
</protein>
<dbReference type="AlphaFoldDB" id="A0A0C1JJA0"/>
<evidence type="ECO:0000313" key="2">
    <source>
        <dbReference type="Proteomes" id="UP000031465"/>
    </source>
</evidence>
<organism evidence="1 2">
    <name type="scientific">Candidatus Protochlamydia amoebophila</name>
    <dbReference type="NCBI Taxonomy" id="362787"/>
    <lineage>
        <taxon>Bacteria</taxon>
        <taxon>Pseudomonadati</taxon>
        <taxon>Chlamydiota</taxon>
        <taxon>Chlamydiia</taxon>
        <taxon>Parachlamydiales</taxon>
        <taxon>Parachlamydiaceae</taxon>
        <taxon>Candidatus Protochlamydia</taxon>
    </lineage>
</organism>
<sequence length="53" mass="6509">MKKGLFFIRKFCFPEQKLRKEANMNEIEMIKLFCLVNDFSNQFHQMCSQKQME</sequence>
<accession>A0A0C1JJA0</accession>
<evidence type="ECO:0008006" key="3">
    <source>
        <dbReference type="Google" id="ProtNLM"/>
    </source>
</evidence>
<evidence type="ECO:0000313" key="1">
    <source>
        <dbReference type="EMBL" id="KIC71440.1"/>
    </source>
</evidence>
<reference evidence="1 2" key="1">
    <citation type="journal article" date="2014" name="Mol. Biol. Evol.">
        <title>Massive expansion of Ubiquitination-related gene families within the Chlamydiae.</title>
        <authorList>
            <person name="Domman D."/>
            <person name="Collingro A."/>
            <person name="Lagkouvardos I."/>
            <person name="Gehre L."/>
            <person name="Weinmaier T."/>
            <person name="Rattei T."/>
            <person name="Subtil A."/>
            <person name="Horn M."/>
        </authorList>
    </citation>
    <scope>NUCLEOTIDE SEQUENCE [LARGE SCALE GENOMIC DNA]</scope>
    <source>
        <strain evidence="1 2">EI2</strain>
    </source>
</reference>
<gene>
    <name evidence="1" type="ORF">DB44_DQ00050</name>
</gene>
<dbReference type="EMBL" id="JSAN01000089">
    <property type="protein sequence ID" value="KIC71440.1"/>
    <property type="molecule type" value="Genomic_DNA"/>
</dbReference>